<dbReference type="Proteomes" id="UP000011668">
    <property type="component" value="Unassembled WGS sequence"/>
</dbReference>
<reference evidence="2 3" key="1">
    <citation type="journal article" date="2013" name="Nat. Commun.">
        <title>The evolution and pathogenic mechanisms of the rice sheath blight pathogen.</title>
        <authorList>
            <person name="Zheng A."/>
            <person name="Lin R."/>
            <person name="Xu L."/>
            <person name="Qin P."/>
            <person name="Tang C."/>
            <person name="Ai P."/>
            <person name="Zhang D."/>
            <person name="Liu Y."/>
            <person name="Sun Z."/>
            <person name="Feng H."/>
            <person name="Wang Y."/>
            <person name="Chen Y."/>
            <person name="Liang X."/>
            <person name="Fu R."/>
            <person name="Li Q."/>
            <person name="Zhang J."/>
            <person name="Yu X."/>
            <person name="Xie Z."/>
            <person name="Ding L."/>
            <person name="Guan P."/>
            <person name="Tang J."/>
            <person name="Liang Y."/>
            <person name="Wang S."/>
            <person name="Deng Q."/>
            <person name="Li S."/>
            <person name="Zhu J."/>
            <person name="Wang L."/>
            <person name="Liu H."/>
            <person name="Li P."/>
        </authorList>
    </citation>
    <scope>NUCLEOTIDE SEQUENCE [LARGE SCALE GENOMIC DNA]</scope>
    <source>
        <strain evidence="3">AG-1 IA</strain>
    </source>
</reference>
<feature type="compositionally biased region" description="Polar residues" evidence="1">
    <location>
        <begin position="77"/>
        <end position="98"/>
    </location>
</feature>
<protein>
    <submittedName>
        <fullName evidence="2">Uncharacterized protein</fullName>
    </submittedName>
</protein>
<dbReference type="HOGENOM" id="CLU_2335071_0_0_1"/>
<feature type="region of interest" description="Disordered" evidence="1">
    <location>
        <begin position="73"/>
        <end position="98"/>
    </location>
</feature>
<keyword evidence="3" id="KW-1185">Reference proteome</keyword>
<dbReference type="EMBL" id="AFRT01000985">
    <property type="protein sequence ID" value="ELU41842.1"/>
    <property type="molecule type" value="Genomic_DNA"/>
</dbReference>
<gene>
    <name evidence="2" type="ORF">AG1IA_04162</name>
</gene>
<dbReference type="AlphaFoldDB" id="L8WYF5"/>
<organism evidence="2 3">
    <name type="scientific">Thanatephorus cucumeris (strain AG1-IA)</name>
    <name type="common">Rice sheath blight fungus</name>
    <name type="synonym">Rhizoctonia solani</name>
    <dbReference type="NCBI Taxonomy" id="983506"/>
    <lineage>
        <taxon>Eukaryota</taxon>
        <taxon>Fungi</taxon>
        <taxon>Dikarya</taxon>
        <taxon>Basidiomycota</taxon>
        <taxon>Agaricomycotina</taxon>
        <taxon>Agaricomycetes</taxon>
        <taxon>Cantharellales</taxon>
        <taxon>Ceratobasidiaceae</taxon>
        <taxon>Rhizoctonia</taxon>
        <taxon>Rhizoctonia solani AG-1</taxon>
    </lineage>
</organism>
<name>L8WYF5_THACA</name>
<evidence type="ECO:0000313" key="3">
    <source>
        <dbReference type="Proteomes" id="UP000011668"/>
    </source>
</evidence>
<evidence type="ECO:0000313" key="2">
    <source>
        <dbReference type="EMBL" id="ELU41842.1"/>
    </source>
</evidence>
<sequence length="98" mass="10701">MDSEAPSYISDRGQSSRDDIGTGPKNSSATDNPYRKIPPQIYSKNGLEESCCCHRKTGLASMGLLDLERKLSRPSKRSGNVTLKPNGCTVFTQRSPPL</sequence>
<accession>L8WYF5</accession>
<feature type="region of interest" description="Disordered" evidence="1">
    <location>
        <begin position="1"/>
        <end position="40"/>
    </location>
</feature>
<evidence type="ECO:0000256" key="1">
    <source>
        <dbReference type="SAM" id="MobiDB-lite"/>
    </source>
</evidence>
<proteinExistence type="predicted"/>
<comment type="caution">
    <text evidence="2">The sequence shown here is derived from an EMBL/GenBank/DDBJ whole genome shotgun (WGS) entry which is preliminary data.</text>
</comment>